<organism evidence="2 3">
    <name type="scientific">Solimonas marina</name>
    <dbReference type="NCBI Taxonomy" id="2714601"/>
    <lineage>
        <taxon>Bacteria</taxon>
        <taxon>Pseudomonadati</taxon>
        <taxon>Pseudomonadota</taxon>
        <taxon>Gammaproteobacteria</taxon>
        <taxon>Nevskiales</taxon>
        <taxon>Nevskiaceae</taxon>
        <taxon>Solimonas</taxon>
    </lineage>
</organism>
<reference evidence="2" key="1">
    <citation type="submission" date="2020-03" db="EMBL/GenBank/DDBJ databases">
        <title>Solimonas marina sp. nov., isolated from deep seawater of the Pacific Ocean.</title>
        <authorList>
            <person name="Liu X."/>
            <person name="Lai Q."/>
            <person name="Sun F."/>
            <person name="Gai Y."/>
            <person name="Li G."/>
            <person name="Shao Z."/>
        </authorList>
    </citation>
    <scope>NUCLEOTIDE SEQUENCE</scope>
    <source>
        <strain evidence="2">C16B3</strain>
    </source>
</reference>
<comment type="caution">
    <text evidence="2">The sequence shown here is derived from an EMBL/GenBank/DDBJ whole genome shotgun (WGS) entry which is preliminary data.</text>
</comment>
<evidence type="ECO:0000313" key="2">
    <source>
        <dbReference type="EMBL" id="NKF23181.1"/>
    </source>
</evidence>
<dbReference type="EMBL" id="JAAVXB010000006">
    <property type="protein sequence ID" value="NKF23181.1"/>
    <property type="molecule type" value="Genomic_DNA"/>
</dbReference>
<gene>
    <name evidence="2" type="ORF">G7Y82_12715</name>
</gene>
<sequence length="67" mass="7461">MDTELLLWGLLFSSIGLGFFIYGKKQQRLVPLLCGLVLMVYPYFISSAVALVAIGVALCAIPYFYRP</sequence>
<feature type="transmembrane region" description="Helical" evidence="1">
    <location>
        <begin position="35"/>
        <end position="65"/>
    </location>
</feature>
<evidence type="ECO:0000256" key="1">
    <source>
        <dbReference type="SAM" id="Phobius"/>
    </source>
</evidence>
<accession>A0A970BAA7</accession>
<keyword evidence="1" id="KW-0472">Membrane</keyword>
<feature type="transmembrane region" description="Helical" evidence="1">
    <location>
        <begin position="6"/>
        <end position="23"/>
    </location>
</feature>
<keyword evidence="1" id="KW-1133">Transmembrane helix</keyword>
<name>A0A970BAA7_9GAMM</name>
<dbReference type="Proteomes" id="UP000653472">
    <property type="component" value="Unassembled WGS sequence"/>
</dbReference>
<dbReference type="RefSeq" id="WP_168148498.1">
    <property type="nucleotide sequence ID" value="NZ_JAAVXB010000006.1"/>
</dbReference>
<evidence type="ECO:0000313" key="3">
    <source>
        <dbReference type="Proteomes" id="UP000653472"/>
    </source>
</evidence>
<keyword evidence="1" id="KW-0812">Transmembrane</keyword>
<keyword evidence="3" id="KW-1185">Reference proteome</keyword>
<protein>
    <recommendedName>
        <fullName evidence="4">Amino acid transport protein</fullName>
    </recommendedName>
</protein>
<evidence type="ECO:0008006" key="4">
    <source>
        <dbReference type="Google" id="ProtNLM"/>
    </source>
</evidence>
<dbReference type="AlphaFoldDB" id="A0A970BAA7"/>
<proteinExistence type="predicted"/>